<evidence type="ECO:0000313" key="10">
    <source>
        <dbReference type="EMBL" id="EPQ60611.1"/>
    </source>
</evidence>
<feature type="compositionally biased region" description="Low complexity" evidence="6">
    <location>
        <begin position="507"/>
        <end position="517"/>
    </location>
</feature>
<evidence type="ECO:0000256" key="3">
    <source>
        <dbReference type="ARBA" id="ARBA00022989"/>
    </source>
</evidence>
<dbReference type="GeneID" id="19298976"/>
<dbReference type="InterPro" id="IPR025256">
    <property type="entry name" value="TM7S3/TM198-like_dom"/>
</dbReference>
<feature type="transmembrane region" description="Helical" evidence="7">
    <location>
        <begin position="201"/>
        <end position="219"/>
    </location>
</feature>
<dbReference type="GO" id="GO:0016020">
    <property type="term" value="C:membrane"/>
    <property type="evidence" value="ECO:0007669"/>
    <property type="project" value="UniProtKB-SubCell"/>
</dbReference>
<gene>
    <name evidence="10" type="ORF">GLOTRDRAFT_109046</name>
</gene>
<dbReference type="KEGG" id="gtr:GLOTRDRAFT_109046"/>
<dbReference type="OrthoDB" id="102260at2759"/>
<dbReference type="OMA" id="MSTMKVE"/>
<evidence type="ECO:0000256" key="1">
    <source>
        <dbReference type="ARBA" id="ARBA00004141"/>
    </source>
</evidence>
<evidence type="ECO:0000256" key="6">
    <source>
        <dbReference type="SAM" id="MobiDB-lite"/>
    </source>
</evidence>
<evidence type="ECO:0000256" key="8">
    <source>
        <dbReference type="SAM" id="SignalP"/>
    </source>
</evidence>
<keyword evidence="3 7" id="KW-1133">Transmembrane helix</keyword>
<feature type="compositionally biased region" description="Low complexity" evidence="6">
    <location>
        <begin position="603"/>
        <end position="614"/>
    </location>
</feature>
<keyword evidence="11" id="KW-1185">Reference proteome</keyword>
<evidence type="ECO:0000313" key="11">
    <source>
        <dbReference type="Proteomes" id="UP000030669"/>
    </source>
</evidence>
<evidence type="ECO:0000256" key="7">
    <source>
        <dbReference type="SAM" id="Phobius"/>
    </source>
</evidence>
<feature type="region of interest" description="Disordered" evidence="6">
    <location>
        <begin position="502"/>
        <end position="579"/>
    </location>
</feature>
<protein>
    <recommendedName>
        <fullName evidence="9">TM7S3/TM198-like domain-containing protein</fullName>
    </recommendedName>
</protein>
<feature type="compositionally biased region" description="Basic and acidic residues" evidence="6">
    <location>
        <begin position="833"/>
        <end position="865"/>
    </location>
</feature>
<feature type="compositionally biased region" description="Basic and acidic residues" evidence="6">
    <location>
        <begin position="876"/>
        <end position="889"/>
    </location>
</feature>
<dbReference type="HOGENOM" id="CLU_010250_0_0_1"/>
<feature type="compositionally biased region" description="Basic and acidic residues" evidence="6">
    <location>
        <begin position="772"/>
        <end position="803"/>
    </location>
</feature>
<evidence type="ECO:0000256" key="5">
    <source>
        <dbReference type="SAM" id="Coils"/>
    </source>
</evidence>
<dbReference type="RefSeq" id="XP_007860982.1">
    <property type="nucleotide sequence ID" value="XM_007862791.1"/>
</dbReference>
<feature type="chain" id="PRO_5004544153" description="TM7S3/TM198-like domain-containing protein" evidence="8">
    <location>
        <begin position="28"/>
        <end position="898"/>
    </location>
</feature>
<keyword evidence="2 7" id="KW-0812">Transmembrane</keyword>
<feature type="region of interest" description="Disordered" evidence="6">
    <location>
        <begin position="595"/>
        <end position="614"/>
    </location>
</feature>
<feature type="transmembrane region" description="Helical" evidence="7">
    <location>
        <begin position="174"/>
        <end position="194"/>
    </location>
</feature>
<feature type="domain" description="TM7S3/TM198-like" evidence="9">
    <location>
        <begin position="118"/>
        <end position="326"/>
    </location>
</feature>
<dbReference type="PANTHER" id="PTHR39469:SF1">
    <property type="entry name" value="DUF4203 DOMAIN-CONTAINING PROTEIN"/>
    <property type="match status" value="1"/>
</dbReference>
<feature type="coiled-coil region" evidence="5">
    <location>
        <begin position="322"/>
        <end position="352"/>
    </location>
</feature>
<dbReference type="STRING" id="670483.S7QM18"/>
<keyword evidence="4 7" id="KW-0472">Membrane</keyword>
<evidence type="ECO:0000256" key="4">
    <source>
        <dbReference type="ARBA" id="ARBA00023136"/>
    </source>
</evidence>
<feature type="signal peptide" evidence="8">
    <location>
        <begin position="1"/>
        <end position="27"/>
    </location>
</feature>
<feature type="compositionally biased region" description="Low complexity" evidence="6">
    <location>
        <begin position="645"/>
        <end position="664"/>
    </location>
</feature>
<keyword evidence="5" id="KW-0175">Coiled coil</keyword>
<dbReference type="AlphaFoldDB" id="S7QM18"/>
<reference evidence="10 11" key="1">
    <citation type="journal article" date="2012" name="Science">
        <title>The Paleozoic origin of enzymatic lignin decomposition reconstructed from 31 fungal genomes.</title>
        <authorList>
            <person name="Floudas D."/>
            <person name="Binder M."/>
            <person name="Riley R."/>
            <person name="Barry K."/>
            <person name="Blanchette R.A."/>
            <person name="Henrissat B."/>
            <person name="Martinez A.T."/>
            <person name="Otillar R."/>
            <person name="Spatafora J.W."/>
            <person name="Yadav J.S."/>
            <person name="Aerts A."/>
            <person name="Benoit I."/>
            <person name="Boyd A."/>
            <person name="Carlson A."/>
            <person name="Copeland A."/>
            <person name="Coutinho P.M."/>
            <person name="de Vries R.P."/>
            <person name="Ferreira P."/>
            <person name="Findley K."/>
            <person name="Foster B."/>
            <person name="Gaskell J."/>
            <person name="Glotzer D."/>
            <person name="Gorecki P."/>
            <person name="Heitman J."/>
            <person name="Hesse C."/>
            <person name="Hori C."/>
            <person name="Igarashi K."/>
            <person name="Jurgens J.A."/>
            <person name="Kallen N."/>
            <person name="Kersten P."/>
            <person name="Kohler A."/>
            <person name="Kuees U."/>
            <person name="Kumar T.K.A."/>
            <person name="Kuo A."/>
            <person name="LaButti K."/>
            <person name="Larrondo L.F."/>
            <person name="Lindquist E."/>
            <person name="Ling A."/>
            <person name="Lombard V."/>
            <person name="Lucas S."/>
            <person name="Lundell T."/>
            <person name="Martin R."/>
            <person name="McLaughlin D.J."/>
            <person name="Morgenstern I."/>
            <person name="Morin E."/>
            <person name="Murat C."/>
            <person name="Nagy L.G."/>
            <person name="Nolan M."/>
            <person name="Ohm R.A."/>
            <person name="Patyshakuliyeva A."/>
            <person name="Rokas A."/>
            <person name="Ruiz-Duenas F.J."/>
            <person name="Sabat G."/>
            <person name="Salamov A."/>
            <person name="Samejima M."/>
            <person name="Schmutz J."/>
            <person name="Slot J.C."/>
            <person name="St John F."/>
            <person name="Stenlid J."/>
            <person name="Sun H."/>
            <person name="Sun S."/>
            <person name="Syed K."/>
            <person name="Tsang A."/>
            <person name="Wiebenga A."/>
            <person name="Young D."/>
            <person name="Pisabarro A."/>
            <person name="Eastwood D.C."/>
            <person name="Martin F."/>
            <person name="Cullen D."/>
            <person name="Grigoriev I.V."/>
            <person name="Hibbett D.S."/>
        </authorList>
    </citation>
    <scope>NUCLEOTIDE SEQUENCE [LARGE SCALE GENOMIC DNA]</scope>
    <source>
        <strain evidence="10 11">ATCC 11539</strain>
    </source>
</reference>
<keyword evidence="8" id="KW-0732">Signal</keyword>
<feature type="transmembrane region" description="Helical" evidence="7">
    <location>
        <begin position="139"/>
        <end position="162"/>
    </location>
</feature>
<dbReference type="EMBL" id="KB469296">
    <property type="protein sequence ID" value="EPQ60611.1"/>
    <property type="molecule type" value="Genomic_DNA"/>
</dbReference>
<feature type="compositionally biased region" description="Polar residues" evidence="6">
    <location>
        <begin position="553"/>
        <end position="568"/>
    </location>
</feature>
<feature type="transmembrane region" description="Helical" evidence="7">
    <location>
        <begin position="225"/>
        <end position="245"/>
    </location>
</feature>
<evidence type="ECO:0000259" key="9">
    <source>
        <dbReference type="Pfam" id="PF13886"/>
    </source>
</evidence>
<sequence length="898" mass="98027">MAARVATHTFLLGVLFAWLSTIALVSAQSSNSSASTTPTPTGNITLSYVTTSITTTYTTHSGNQNIPITTAVPITLAINVTVTPTSSAAANATTSATATSDPSQLATVIDPAFGILGGILILTGIPTAFLGHRNRWTSFFLIGFYTLALVCFVLITRFGVLAAIHPPSKTVRGMFLLASIVAGVAGGAVTIFFWKATRYFIGAWGGFAFALWVQCFRNGGLIGPIGYRWIMYIAAGVIGFVLCTIPKLHYHILLISTAFVGSTSFMLGIDCFTTANLKEFYMWNLGFDSLFPRFVADHIAFPVTQVMQIELGLMGAVALMGIAVQFRMIKILKRKLKEIQEEQKRRDEEEEMRAAERFAEIDKERGEWEREHPTLTKHGRHDSNFSGMPLMKDVDIPATPSSAELRGSTFTLVNGTRQRYHSGVSDFFAAPPSEDELKRAAGRQSPGVLPTLDLGADIEEEVPKSFIAEDGPSTSKLKDSEIEELKRKEELLSEIQTIRRSIDALKSGTPAPSSSSESRSRHPSFSAGLNMGSSILADATHLRPPRQPDPRSRVQSMELSSLFRSSPQPAEAIGRPISAPLREDDWDSYVRDRKLLQPPSGVTPPIATTPISPTPRIAVPPAVAEALARRQRVESMIEMGEMGVPPSSSGGSHPSAGRSSPARADYFGELRQPTPPMTKAHHKKASSGVPPPISPPAAAVTILPPRKSPPVVAPEPQRPSAPRVITFEELTERHREKLRDLQAPLTEAAKQEAELAEAKAKWERAKAIEKEAVARRQAEKAKELAEKEHRRRRSEDKSPEGPKKHDRSRSLSGDRLAQLAVTPPSSKRLSTMKVEDWQKYQQEADKGRPAPGGSRRDSRAFRSEGDGVPFPGTVPRSRDPGHPGQDRRRSNVPRTPPN</sequence>
<feature type="transmembrane region" description="Helical" evidence="7">
    <location>
        <begin position="112"/>
        <end position="132"/>
    </location>
</feature>
<evidence type="ECO:0000256" key="2">
    <source>
        <dbReference type="ARBA" id="ARBA00022692"/>
    </source>
</evidence>
<proteinExistence type="predicted"/>
<comment type="subcellular location">
    <subcellularLocation>
        <location evidence="1">Membrane</location>
        <topology evidence="1">Multi-pass membrane protein</topology>
    </subcellularLocation>
</comment>
<feature type="region of interest" description="Disordered" evidence="6">
    <location>
        <begin position="641"/>
        <end position="726"/>
    </location>
</feature>
<name>S7QM18_GLOTA</name>
<dbReference type="Proteomes" id="UP000030669">
    <property type="component" value="Unassembled WGS sequence"/>
</dbReference>
<dbReference type="Pfam" id="PF13886">
    <property type="entry name" value="TM7S3_TM198"/>
    <property type="match status" value="1"/>
</dbReference>
<accession>S7QM18</accession>
<feature type="transmembrane region" description="Helical" evidence="7">
    <location>
        <begin position="252"/>
        <end position="275"/>
    </location>
</feature>
<feature type="compositionally biased region" description="Pro residues" evidence="6">
    <location>
        <begin position="706"/>
        <end position="719"/>
    </location>
</feature>
<feature type="region of interest" description="Disordered" evidence="6">
    <location>
        <begin position="772"/>
        <end position="898"/>
    </location>
</feature>
<dbReference type="PANTHER" id="PTHR39469">
    <property type="entry name" value="CHROMOSOME 1, WHOLE GENOME SHOTGUN SEQUENCE"/>
    <property type="match status" value="1"/>
</dbReference>
<dbReference type="eggNOG" id="ENOG502RXUE">
    <property type="taxonomic scope" value="Eukaryota"/>
</dbReference>
<organism evidence="10 11">
    <name type="scientific">Gloeophyllum trabeum (strain ATCC 11539 / FP-39264 / Madison 617)</name>
    <name type="common">Brown rot fungus</name>
    <dbReference type="NCBI Taxonomy" id="670483"/>
    <lineage>
        <taxon>Eukaryota</taxon>
        <taxon>Fungi</taxon>
        <taxon>Dikarya</taxon>
        <taxon>Basidiomycota</taxon>
        <taxon>Agaricomycotina</taxon>
        <taxon>Agaricomycetes</taxon>
        <taxon>Gloeophyllales</taxon>
        <taxon>Gloeophyllaceae</taxon>
        <taxon>Gloeophyllum</taxon>
    </lineage>
</organism>